<feature type="region of interest" description="Disordered" evidence="1">
    <location>
        <begin position="361"/>
        <end position="420"/>
    </location>
</feature>
<feature type="compositionally biased region" description="Polar residues" evidence="1">
    <location>
        <begin position="272"/>
        <end position="282"/>
    </location>
</feature>
<gene>
    <name evidence="2" type="ORF">PR048_031102</name>
</gene>
<evidence type="ECO:0000313" key="3">
    <source>
        <dbReference type="Proteomes" id="UP001159363"/>
    </source>
</evidence>
<feature type="compositionally biased region" description="Basic and acidic residues" evidence="1">
    <location>
        <begin position="370"/>
        <end position="379"/>
    </location>
</feature>
<protein>
    <submittedName>
        <fullName evidence="2">Uncharacterized protein</fullName>
    </submittedName>
</protein>
<dbReference type="Proteomes" id="UP001159363">
    <property type="component" value="Chromosome 14"/>
</dbReference>
<organism evidence="2 3">
    <name type="scientific">Dryococelus australis</name>
    <dbReference type="NCBI Taxonomy" id="614101"/>
    <lineage>
        <taxon>Eukaryota</taxon>
        <taxon>Metazoa</taxon>
        <taxon>Ecdysozoa</taxon>
        <taxon>Arthropoda</taxon>
        <taxon>Hexapoda</taxon>
        <taxon>Insecta</taxon>
        <taxon>Pterygota</taxon>
        <taxon>Neoptera</taxon>
        <taxon>Polyneoptera</taxon>
        <taxon>Phasmatodea</taxon>
        <taxon>Verophasmatodea</taxon>
        <taxon>Anareolatae</taxon>
        <taxon>Phasmatidae</taxon>
        <taxon>Eurycanthinae</taxon>
        <taxon>Dryococelus</taxon>
    </lineage>
</organism>
<feature type="region of interest" description="Disordered" evidence="1">
    <location>
        <begin position="269"/>
        <end position="299"/>
    </location>
</feature>
<keyword evidence="3" id="KW-1185">Reference proteome</keyword>
<name>A0ABQ9G8E8_9NEOP</name>
<proteinExistence type="predicted"/>
<accession>A0ABQ9G8E8</accession>
<comment type="caution">
    <text evidence="2">The sequence shown here is derived from an EMBL/GenBank/DDBJ whole genome shotgun (WGS) entry which is preliminary data.</text>
</comment>
<evidence type="ECO:0000256" key="1">
    <source>
        <dbReference type="SAM" id="MobiDB-lite"/>
    </source>
</evidence>
<reference evidence="2 3" key="1">
    <citation type="submission" date="2023-02" db="EMBL/GenBank/DDBJ databases">
        <title>LHISI_Scaffold_Assembly.</title>
        <authorList>
            <person name="Stuart O.P."/>
            <person name="Cleave R."/>
            <person name="Magrath M.J.L."/>
            <person name="Mikheyev A.S."/>
        </authorList>
    </citation>
    <scope>NUCLEOTIDE SEQUENCE [LARGE SCALE GENOMIC DNA]</scope>
    <source>
        <strain evidence="2">Daus_M_001</strain>
        <tissue evidence="2">Leg muscle</tissue>
    </source>
</reference>
<evidence type="ECO:0000313" key="2">
    <source>
        <dbReference type="EMBL" id="KAJ8867301.1"/>
    </source>
</evidence>
<sequence>MRRRGETGDPREKTRRPTTLSCMIPTRENPVTRPGSEHGSPWWEASVLIALRRCAVFITHARAHTHTHATSHLRGAPPEFHSQRVHVLEGSEASLGVAVAREGDRVGHLGITSGIRKLIHVDKSPTTTSRVASLRPVPPTKTEHVLEGSEASLGVAVAREGDRVGHLGITSGILKLIHVDKSPTTTSRVASLRPVPPTKTEHVLEGSEASLGVAVAREGDRVGHLGITSGIRKLIHVDKLPTTTSRVASLRPVPPTKPSVGLWVLTHRRPTHSNNTGRTYAQLQHRGSKFDPRSDLRSTNKTVAPSEFRTGLEIEMKFIWNRRNWRFQNSIRDQQPSSANRVSEEIWAALNSEVLRADEGDIGAGMKGQGKREIPEKTRRPTASYGTIPSYESPVTRPGIEPGSPRWEASGLTALPPRPLINNDHRVESVHCILRHDVDDLTRDLSGDINTAGRHAHGKGIATPFPCRGPATLC</sequence>
<dbReference type="EMBL" id="JARBHB010000015">
    <property type="protein sequence ID" value="KAJ8867301.1"/>
    <property type="molecule type" value="Genomic_DNA"/>
</dbReference>
<feature type="compositionally biased region" description="Basic and acidic residues" evidence="1">
    <location>
        <begin position="288"/>
        <end position="298"/>
    </location>
</feature>